<keyword evidence="2 4" id="KW-0479">Metal-binding</keyword>
<protein>
    <recommendedName>
        <fullName evidence="5">Cytochrome c domain-containing protein</fullName>
    </recommendedName>
</protein>
<dbReference type="PANTHER" id="PTHR19328">
    <property type="entry name" value="HEDGEHOG-INTERACTING PROTEIN"/>
    <property type="match status" value="1"/>
</dbReference>
<dbReference type="PANTHER" id="PTHR19328:SF13">
    <property type="entry name" value="HIPL1 PROTEIN"/>
    <property type="match status" value="1"/>
</dbReference>
<evidence type="ECO:0000256" key="4">
    <source>
        <dbReference type="PROSITE-ProRule" id="PRU00433"/>
    </source>
</evidence>
<accession>A0A0C1IUD6</accession>
<dbReference type="Gene3D" id="1.10.760.10">
    <property type="entry name" value="Cytochrome c-like domain"/>
    <property type="match status" value="1"/>
</dbReference>
<dbReference type="SUPFAM" id="SSF50952">
    <property type="entry name" value="Soluble quinoprotein glucose dehydrogenase"/>
    <property type="match status" value="1"/>
</dbReference>
<sequence length="484" mass="53763">MKSLVYLLFFLCLVSCSSRKQIEYRVEPLFSLQLDSTLLSVQTIDSQLNVPWEITWGPDNRVWFTEQSGTVSRIDPESGKKQLLLTIPGVHRERTMGLLGMAVRKFENGDIYAYMDYTIKRDTSIRSRLVRFRLNNDTLVDPKLLLEIPGGIGHNGSRVAFAPDGSLLWSTGDIFNGKNAQDKNSLNGKILRFNADGTIPADNPIPGSPVWAWGFRNIQGIASTLKGNIFTSEHGDATDDEVNLIRPGQNYGWPIIQGYADRPEEKTNNPFLPPKKSWTPTIAPSGLDYYHSTRIPEWNNCLLLASLKDQSFRVLQLDSAQQDIVKELVLLKDVLGRIRDICVSPGGDVYLSTSNRDWNPSTGFPKQQDDRIIKLSAAGKGKVAAKTITTSAPADLYSMYCASCHKADGAGLPGIYPALKSNAVVLGNKQTLVRLILTGKGQMPAFHFLSDKELATIISQVRHSWNNQATPITPEEVKEARVKF</sequence>
<dbReference type="AlphaFoldDB" id="A0A0C1IUD6"/>
<dbReference type="Pfam" id="PF13442">
    <property type="entry name" value="Cytochrome_CBB3"/>
    <property type="match status" value="1"/>
</dbReference>
<reference evidence="6 7" key="1">
    <citation type="submission" date="2014-11" db="EMBL/GenBank/DDBJ databases">
        <title>Genome sequence of Flavihumibacter solisilvae 3-3.</title>
        <authorList>
            <person name="Zhou G."/>
            <person name="Li M."/>
            <person name="Wang G."/>
        </authorList>
    </citation>
    <scope>NUCLEOTIDE SEQUENCE [LARGE SCALE GENOMIC DNA]</scope>
    <source>
        <strain evidence="6 7">3-3</strain>
    </source>
</reference>
<dbReference type="GO" id="GO:0046872">
    <property type="term" value="F:metal ion binding"/>
    <property type="evidence" value="ECO:0007669"/>
    <property type="project" value="UniProtKB-KW"/>
</dbReference>
<dbReference type="GO" id="GO:0020037">
    <property type="term" value="F:heme binding"/>
    <property type="evidence" value="ECO:0007669"/>
    <property type="project" value="InterPro"/>
</dbReference>
<dbReference type="InterPro" id="IPR011042">
    <property type="entry name" value="6-blade_b-propeller_TolB-like"/>
</dbReference>
<dbReference type="InterPro" id="IPR009056">
    <property type="entry name" value="Cyt_c-like_dom"/>
</dbReference>
<name>A0A0C1IUD6_9BACT</name>
<keyword evidence="7" id="KW-1185">Reference proteome</keyword>
<comment type="caution">
    <text evidence="6">The sequence shown here is derived from an EMBL/GenBank/DDBJ whole genome shotgun (WGS) entry which is preliminary data.</text>
</comment>
<dbReference type="PROSITE" id="PS51007">
    <property type="entry name" value="CYTC"/>
    <property type="match status" value="1"/>
</dbReference>
<evidence type="ECO:0000256" key="3">
    <source>
        <dbReference type="ARBA" id="ARBA00023004"/>
    </source>
</evidence>
<dbReference type="Pfam" id="PF07995">
    <property type="entry name" value="GSDH"/>
    <property type="match status" value="1"/>
</dbReference>
<dbReference type="Proteomes" id="UP000031408">
    <property type="component" value="Unassembled WGS sequence"/>
</dbReference>
<keyword evidence="3 4" id="KW-0408">Iron</keyword>
<dbReference type="Gene3D" id="2.120.10.30">
    <property type="entry name" value="TolB, C-terminal domain"/>
    <property type="match status" value="1"/>
</dbReference>
<feature type="domain" description="Cytochrome c" evidence="5">
    <location>
        <begin position="388"/>
        <end position="465"/>
    </location>
</feature>
<dbReference type="InterPro" id="IPR011041">
    <property type="entry name" value="Quinoprot_gluc/sorb_DH_b-prop"/>
</dbReference>
<dbReference type="InterPro" id="IPR036909">
    <property type="entry name" value="Cyt_c-like_dom_sf"/>
</dbReference>
<evidence type="ECO:0000256" key="1">
    <source>
        <dbReference type="ARBA" id="ARBA00022617"/>
    </source>
</evidence>
<dbReference type="SUPFAM" id="SSF46626">
    <property type="entry name" value="Cytochrome c"/>
    <property type="match status" value="1"/>
</dbReference>
<dbReference type="STRING" id="1349421.OI18_13890"/>
<keyword evidence="1 4" id="KW-0349">Heme</keyword>
<dbReference type="GO" id="GO:0009055">
    <property type="term" value="F:electron transfer activity"/>
    <property type="evidence" value="ECO:0007669"/>
    <property type="project" value="InterPro"/>
</dbReference>
<dbReference type="InterPro" id="IPR012938">
    <property type="entry name" value="Glc/Sorbosone_DH"/>
</dbReference>
<evidence type="ECO:0000313" key="6">
    <source>
        <dbReference type="EMBL" id="KIC94089.1"/>
    </source>
</evidence>
<proteinExistence type="predicted"/>
<evidence type="ECO:0000259" key="5">
    <source>
        <dbReference type="PROSITE" id="PS51007"/>
    </source>
</evidence>
<dbReference type="RefSeq" id="WP_039140669.1">
    <property type="nucleotide sequence ID" value="NZ_JSVC01000015.1"/>
</dbReference>
<gene>
    <name evidence="6" type="ORF">OI18_13890</name>
</gene>
<organism evidence="6 7">
    <name type="scientific">Flavihumibacter solisilvae</name>
    <dbReference type="NCBI Taxonomy" id="1349421"/>
    <lineage>
        <taxon>Bacteria</taxon>
        <taxon>Pseudomonadati</taxon>
        <taxon>Bacteroidota</taxon>
        <taxon>Chitinophagia</taxon>
        <taxon>Chitinophagales</taxon>
        <taxon>Chitinophagaceae</taxon>
        <taxon>Flavihumibacter</taxon>
    </lineage>
</organism>
<evidence type="ECO:0000313" key="7">
    <source>
        <dbReference type="Proteomes" id="UP000031408"/>
    </source>
</evidence>
<dbReference type="EMBL" id="JSVC01000015">
    <property type="protein sequence ID" value="KIC94089.1"/>
    <property type="molecule type" value="Genomic_DNA"/>
</dbReference>
<evidence type="ECO:0000256" key="2">
    <source>
        <dbReference type="ARBA" id="ARBA00022723"/>
    </source>
</evidence>